<protein>
    <submittedName>
        <fullName evidence="3">GPW/gp25 family protein</fullName>
    </submittedName>
</protein>
<dbReference type="AlphaFoldDB" id="A0A8B6X793"/>
<evidence type="ECO:0000259" key="1">
    <source>
        <dbReference type="Pfam" id="PF04965"/>
    </source>
</evidence>
<evidence type="ECO:0000313" key="3">
    <source>
        <dbReference type="RefSeq" id="WP_034410449.1"/>
    </source>
</evidence>
<organism evidence="2 3">
    <name type="scientific">Derxia gummosa DSM 723</name>
    <dbReference type="NCBI Taxonomy" id="1121388"/>
    <lineage>
        <taxon>Bacteria</taxon>
        <taxon>Pseudomonadati</taxon>
        <taxon>Pseudomonadota</taxon>
        <taxon>Betaproteobacteria</taxon>
        <taxon>Burkholderiales</taxon>
        <taxon>Alcaligenaceae</taxon>
        <taxon>Derxia</taxon>
    </lineage>
</organism>
<evidence type="ECO:0000313" key="2">
    <source>
        <dbReference type="Proteomes" id="UP000675920"/>
    </source>
</evidence>
<dbReference type="Proteomes" id="UP000675920">
    <property type="component" value="Unplaced"/>
</dbReference>
<accession>A0A8B6X793</accession>
<sequence>MDEASIYGRGVGFPLRVTADGRLAWSQGETNVRESLRLVLLTGQGERLRRPGFGAGLERFLFEPNTPPTWRAIEESIRRSLERFEPRLKVESISVGADPSDPEAALATLGFTLIATGEAGRTSLSIPVRGR</sequence>
<dbReference type="RefSeq" id="WP_034410449.1">
    <property type="nucleotide sequence ID" value="NZ_AXWS01000007.1"/>
</dbReference>
<dbReference type="Gene3D" id="3.10.450.40">
    <property type="match status" value="1"/>
</dbReference>
<keyword evidence="2" id="KW-1185">Reference proteome</keyword>
<dbReference type="OrthoDB" id="9802846at2"/>
<dbReference type="InterPro" id="IPR007048">
    <property type="entry name" value="IraD/Gp25-like"/>
</dbReference>
<name>A0A8B6X793_9BURK</name>
<proteinExistence type="predicted"/>
<feature type="domain" description="IraD/Gp25-like" evidence="1">
    <location>
        <begin position="27"/>
        <end position="115"/>
    </location>
</feature>
<reference evidence="3" key="1">
    <citation type="submission" date="2025-08" db="UniProtKB">
        <authorList>
            <consortium name="RefSeq"/>
        </authorList>
    </citation>
    <scope>IDENTIFICATION</scope>
</reference>
<dbReference type="Pfam" id="PF04965">
    <property type="entry name" value="GPW_gp25"/>
    <property type="match status" value="1"/>
</dbReference>
<dbReference type="SUPFAM" id="SSF160719">
    <property type="entry name" value="gpW/gp25-like"/>
    <property type="match status" value="1"/>
</dbReference>